<evidence type="ECO:0000313" key="1">
    <source>
        <dbReference type="EMBL" id="KYF67067.1"/>
    </source>
</evidence>
<protein>
    <recommendedName>
        <fullName evidence="3">DUF3396 domain-containing protein</fullName>
    </recommendedName>
</protein>
<dbReference type="Proteomes" id="UP000075260">
    <property type="component" value="Unassembled WGS sequence"/>
</dbReference>
<dbReference type="OrthoDB" id="8986326at2"/>
<dbReference type="InterPro" id="IPR021815">
    <property type="entry name" value="TsiV"/>
</dbReference>
<organism evidence="1 2">
    <name type="scientific">Sorangium cellulosum</name>
    <name type="common">Polyangium cellulosum</name>
    <dbReference type="NCBI Taxonomy" id="56"/>
    <lineage>
        <taxon>Bacteria</taxon>
        <taxon>Pseudomonadati</taxon>
        <taxon>Myxococcota</taxon>
        <taxon>Polyangia</taxon>
        <taxon>Polyangiales</taxon>
        <taxon>Polyangiaceae</taxon>
        <taxon>Sorangium</taxon>
    </lineage>
</organism>
<comment type="caution">
    <text evidence="1">The sequence shown here is derived from an EMBL/GenBank/DDBJ whole genome shotgun (WGS) entry which is preliminary data.</text>
</comment>
<sequence length="332" mass="38166">MTDEEIMSDETNEMTEVLDEHLMVKDDEGRPVLQVALLATVYFEDAYKREVREAVVSCCEDYFRRCGHRLRWALHPEKRLMDPYGKGKGSYPRAWLLGFGEDDSFSLIYHGAVHDRGASAFYASALGLPRRPFVELGFFRMAFPLLWFADSSESFPEVMLEMCRKLKPVSGYGGIGVVESPDTSISSRYGQVVYRWSQRFAGLEADYPTSHSIWLLEGRDGKEGIKGVNWLTVLADRWVEEMGGLDKLESDLNALDPRFSIRRFAGGIMIQAGPRPQLGDAERNVWPELYVKLSKYLKPIRITRHRPFQYGGIGPRFDLERSQAWLRRFDDR</sequence>
<accession>A0A150QGD6</accession>
<dbReference type="EMBL" id="JEMA01000685">
    <property type="protein sequence ID" value="KYF67067.1"/>
    <property type="molecule type" value="Genomic_DNA"/>
</dbReference>
<dbReference type="AlphaFoldDB" id="A0A150QGD6"/>
<gene>
    <name evidence="1" type="ORF">BE15_25415</name>
</gene>
<evidence type="ECO:0008006" key="3">
    <source>
        <dbReference type="Google" id="ProtNLM"/>
    </source>
</evidence>
<name>A0A150QGD6_SORCE</name>
<reference evidence="1 2" key="1">
    <citation type="submission" date="2014-02" db="EMBL/GenBank/DDBJ databases">
        <title>The small core and large imbalanced accessory genome model reveals a collaborative survival strategy of Sorangium cellulosum strains in nature.</title>
        <authorList>
            <person name="Han K."/>
            <person name="Peng R."/>
            <person name="Blom J."/>
            <person name="Li Y.-Z."/>
        </authorList>
    </citation>
    <scope>NUCLEOTIDE SEQUENCE [LARGE SCALE GENOMIC DNA]</scope>
    <source>
        <strain evidence="1 2">So0008-312</strain>
    </source>
</reference>
<dbReference type="Pfam" id="PF11876">
    <property type="entry name" value="TsiV"/>
    <property type="match status" value="1"/>
</dbReference>
<proteinExistence type="predicted"/>
<evidence type="ECO:0000313" key="2">
    <source>
        <dbReference type="Proteomes" id="UP000075260"/>
    </source>
</evidence>